<comment type="caution">
    <text evidence="3">The sequence shown here is derived from an EMBL/GenBank/DDBJ whole genome shotgun (WGS) entry which is preliminary data.</text>
</comment>
<reference evidence="3" key="2">
    <citation type="submission" date="2020-09" db="EMBL/GenBank/DDBJ databases">
        <authorList>
            <person name="Sun Q."/>
            <person name="Sedlacek I."/>
        </authorList>
    </citation>
    <scope>NUCLEOTIDE SEQUENCE</scope>
    <source>
        <strain evidence="3">CCM 8711</strain>
    </source>
</reference>
<evidence type="ECO:0000256" key="1">
    <source>
        <dbReference type="SAM" id="Coils"/>
    </source>
</evidence>
<feature type="region of interest" description="Disordered" evidence="2">
    <location>
        <begin position="16"/>
        <end position="57"/>
    </location>
</feature>
<evidence type="ECO:0000313" key="4">
    <source>
        <dbReference type="Proteomes" id="UP000662074"/>
    </source>
</evidence>
<keyword evidence="4" id="KW-1185">Reference proteome</keyword>
<reference evidence="3" key="1">
    <citation type="journal article" date="2014" name="Int. J. Syst. Evol. Microbiol.">
        <title>Complete genome sequence of Corynebacterium casei LMG S-19264T (=DSM 44701T), isolated from a smear-ripened cheese.</title>
        <authorList>
            <consortium name="US DOE Joint Genome Institute (JGI-PGF)"/>
            <person name="Walter F."/>
            <person name="Albersmeier A."/>
            <person name="Kalinowski J."/>
            <person name="Ruckert C."/>
        </authorList>
    </citation>
    <scope>NUCLEOTIDE SEQUENCE</scope>
    <source>
        <strain evidence="3">CCM 8711</strain>
    </source>
</reference>
<accession>A0A917JB27</accession>
<evidence type="ECO:0000256" key="2">
    <source>
        <dbReference type="SAM" id="MobiDB-lite"/>
    </source>
</evidence>
<protein>
    <submittedName>
        <fullName evidence="3">Uncharacterized protein</fullName>
    </submittedName>
</protein>
<keyword evidence="1" id="KW-0175">Coiled coil</keyword>
<evidence type="ECO:0000313" key="3">
    <source>
        <dbReference type="EMBL" id="GGI51946.1"/>
    </source>
</evidence>
<organism evidence="3 4">
    <name type="scientific">Mucilaginibacter galii</name>
    <dbReference type="NCBI Taxonomy" id="2005073"/>
    <lineage>
        <taxon>Bacteria</taxon>
        <taxon>Pseudomonadati</taxon>
        <taxon>Bacteroidota</taxon>
        <taxon>Sphingobacteriia</taxon>
        <taxon>Sphingobacteriales</taxon>
        <taxon>Sphingobacteriaceae</taxon>
        <taxon>Mucilaginibacter</taxon>
    </lineage>
</organism>
<sequence>MSIFKYILNPFVEFKEPEPGQASSLPSNNQPKPVISTPDNTASKPAESTPSKTNDTGNFRSFFEKLIEDANEKNPIFQGTDIKEFIDTKVELDSIPDEATKIKTAFNVLKRTGVTKDKLLSTGQEYIKLIEHELAGIEGAFSQQYKNDVQLKEEQIQAKAQEIAALNDKISAIHQEISNLSQQVSQSKEQLTNNKNQFILAGQQKKSELESELNKINQYL</sequence>
<gene>
    <name evidence="3" type="ORF">GCM10011425_31580</name>
</gene>
<dbReference type="RefSeq" id="WP_188418052.1">
    <property type="nucleotide sequence ID" value="NZ_BMDO01000009.1"/>
</dbReference>
<dbReference type="EMBL" id="BMDO01000009">
    <property type="protein sequence ID" value="GGI51946.1"/>
    <property type="molecule type" value="Genomic_DNA"/>
</dbReference>
<feature type="compositionally biased region" description="Polar residues" evidence="2">
    <location>
        <begin position="21"/>
        <end position="57"/>
    </location>
</feature>
<dbReference type="SUPFAM" id="SSF161270">
    <property type="entry name" value="PspA lactotransferrin-binding region"/>
    <property type="match status" value="1"/>
</dbReference>
<name>A0A917JB27_9SPHI</name>
<dbReference type="AlphaFoldDB" id="A0A917JB27"/>
<proteinExistence type="predicted"/>
<dbReference type="Proteomes" id="UP000662074">
    <property type="component" value="Unassembled WGS sequence"/>
</dbReference>
<feature type="coiled-coil region" evidence="1">
    <location>
        <begin position="142"/>
        <end position="197"/>
    </location>
</feature>